<keyword evidence="3" id="KW-0808">Transferase</keyword>
<dbReference type="InterPro" id="IPR029044">
    <property type="entry name" value="Nucleotide-diphossugar_trans"/>
</dbReference>
<dbReference type="PANTHER" id="PTHR43179">
    <property type="entry name" value="RHAMNOSYLTRANSFERASE WBBL"/>
    <property type="match status" value="1"/>
</dbReference>
<dbReference type="EMBL" id="JBHTEY010000004">
    <property type="protein sequence ID" value="MFC7618136.1"/>
    <property type="molecule type" value="Genomic_DNA"/>
</dbReference>
<dbReference type="Pfam" id="PF00535">
    <property type="entry name" value="Glycos_transf_2"/>
    <property type="match status" value="1"/>
</dbReference>
<dbReference type="GO" id="GO:0016757">
    <property type="term" value="F:glycosyltransferase activity"/>
    <property type="evidence" value="ECO:0007669"/>
    <property type="project" value="UniProtKB-KW"/>
</dbReference>
<evidence type="ECO:0000313" key="4">
    <source>
        <dbReference type="Proteomes" id="UP001596512"/>
    </source>
</evidence>
<protein>
    <submittedName>
        <fullName evidence="3">Glycosyltransferase</fullName>
        <ecNumber evidence="3">2.4.-.-</ecNumber>
    </submittedName>
</protein>
<evidence type="ECO:0000256" key="1">
    <source>
        <dbReference type="SAM" id="MobiDB-lite"/>
    </source>
</evidence>
<dbReference type="EC" id="2.4.-.-" evidence="3"/>
<evidence type="ECO:0000259" key="2">
    <source>
        <dbReference type="Pfam" id="PF00535"/>
    </source>
</evidence>
<evidence type="ECO:0000313" key="3">
    <source>
        <dbReference type="EMBL" id="MFC7618136.1"/>
    </source>
</evidence>
<sequence length="239" mass="25130">MTRPVAVVVVTYNSAEVIADCLASLPAALAGVDARVIVVDNASTDGTAEVAAAADPSVKVVHRTGNDGFGAGVNAGIGHAAGCDVLVLNADVRLAPGSVAVLQEALRPAGIAVPKLTDDAGRVQHSLRRAPTSLRTLGEALLGGARAGRWRLLGETITHPRAYERAGEHDWATGAAWLVSRECLDAVGLLEERFLLYSEETEFMLRAGRPGSRPGTSPPRPPCTWAASRRRRRGCGRWS</sequence>
<keyword evidence="4" id="KW-1185">Reference proteome</keyword>
<dbReference type="Gene3D" id="3.90.550.10">
    <property type="entry name" value="Spore Coat Polysaccharide Biosynthesis Protein SpsA, Chain A"/>
    <property type="match status" value="1"/>
</dbReference>
<name>A0ABW2TXC5_9PSEU</name>
<feature type="region of interest" description="Disordered" evidence="1">
    <location>
        <begin position="207"/>
        <end position="239"/>
    </location>
</feature>
<feature type="domain" description="Glycosyltransferase 2-like" evidence="2">
    <location>
        <begin position="7"/>
        <end position="108"/>
    </location>
</feature>
<dbReference type="Proteomes" id="UP001596512">
    <property type="component" value="Unassembled WGS sequence"/>
</dbReference>
<keyword evidence="3" id="KW-0328">Glycosyltransferase</keyword>
<organism evidence="3 4">
    <name type="scientific">Actinokineospora soli</name>
    <dbReference type="NCBI Taxonomy" id="1048753"/>
    <lineage>
        <taxon>Bacteria</taxon>
        <taxon>Bacillati</taxon>
        <taxon>Actinomycetota</taxon>
        <taxon>Actinomycetes</taxon>
        <taxon>Pseudonocardiales</taxon>
        <taxon>Pseudonocardiaceae</taxon>
        <taxon>Actinokineospora</taxon>
    </lineage>
</organism>
<dbReference type="InterPro" id="IPR001173">
    <property type="entry name" value="Glyco_trans_2-like"/>
</dbReference>
<dbReference type="PANTHER" id="PTHR43179:SF7">
    <property type="entry name" value="RHAMNOSYLTRANSFERASE WBBL"/>
    <property type="match status" value="1"/>
</dbReference>
<comment type="caution">
    <text evidence="3">The sequence shown here is derived from an EMBL/GenBank/DDBJ whole genome shotgun (WGS) entry which is preliminary data.</text>
</comment>
<accession>A0ABW2TXC5</accession>
<dbReference type="SUPFAM" id="SSF53448">
    <property type="entry name" value="Nucleotide-diphospho-sugar transferases"/>
    <property type="match status" value="1"/>
</dbReference>
<gene>
    <name evidence="3" type="ORF">ACFQV2_36865</name>
</gene>
<feature type="compositionally biased region" description="Basic residues" evidence="1">
    <location>
        <begin position="228"/>
        <end position="239"/>
    </location>
</feature>
<reference evidence="4" key="1">
    <citation type="journal article" date="2019" name="Int. J. Syst. Evol. Microbiol.">
        <title>The Global Catalogue of Microorganisms (GCM) 10K type strain sequencing project: providing services to taxonomists for standard genome sequencing and annotation.</title>
        <authorList>
            <consortium name="The Broad Institute Genomics Platform"/>
            <consortium name="The Broad Institute Genome Sequencing Center for Infectious Disease"/>
            <person name="Wu L."/>
            <person name="Ma J."/>
        </authorList>
    </citation>
    <scope>NUCLEOTIDE SEQUENCE [LARGE SCALE GENOMIC DNA]</scope>
    <source>
        <strain evidence="4">JCM 17695</strain>
    </source>
</reference>
<proteinExistence type="predicted"/>